<feature type="disulfide bond" evidence="7">
    <location>
        <begin position="82"/>
        <end position="91"/>
    </location>
</feature>
<dbReference type="Proteomes" id="UP000681722">
    <property type="component" value="Unassembled WGS sequence"/>
</dbReference>
<dbReference type="SMART" id="SM00181">
    <property type="entry name" value="EGF"/>
    <property type="match status" value="11"/>
</dbReference>
<evidence type="ECO:0000313" key="9">
    <source>
        <dbReference type="EMBL" id="CAF0957483.1"/>
    </source>
</evidence>
<dbReference type="PROSITE" id="PS50026">
    <property type="entry name" value="EGF_3"/>
    <property type="match status" value="11"/>
</dbReference>
<dbReference type="PROSITE" id="PS01186">
    <property type="entry name" value="EGF_2"/>
    <property type="match status" value="5"/>
</dbReference>
<evidence type="ECO:0000256" key="4">
    <source>
        <dbReference type="ARBA" id="ARBA00022837"/>
    </source>
</evidence>
<dbReference type="EMBL" id="CAJOBC010002419">
    <property type="protein sequence ID" value="CAF3732312.1"/>
    <property type="molecule type" value="Genomic_DNA"/>
</dbReference>
<keyword evidence="13" id="KW-1185">Reference proteome</keyword>
<feature type="disulfide bond" evidence="7">
    <location>
        <begin position="321"/>
        <end position="330"/>
    </location>
</feature>
<feature type="disulfide bond" evidence="7">
    <location>
        <begin position="162"/>
        <end position="171"/>
    </location>
</feature>
<dbReference type="EMBL" id="CAJNOK010023202">
    <property type="protein sequence ID" value="CAF1359296.1"/>
    <property type="molecule type" value="Genomic_DNA"/>
</dbReference>
<feature type="disulfide bond" evidence="7">
    <location>
        <begin position="200"/>
        <end position="209"/>
    </location>
</feature>
<dbReference type="InterPro" id="IPR000742">
    <property type="entry name" value="EGF"/>
</dbReference>
<dbReference type="GO" id="GO:0005886">
    <property type="term" value="C:plasma membrane"/>
    <property type="evidence" value="ECO:0007669"/>
    <property type="project" value="TreeGrafter"/>
</dbReference>
<evidence type="ECO:0000313" key="12">
    <source>
        <dbReference type="EMBL" id="CAF4169691.1"/>
    </source>
</evidence>
<dbReference type="FunFam" id="2.10.25.10:FF:000066">
    <property type="entry name" value="FAT atypical cadherin 4"/>
    <property type="match status" value="1"/>
</dbReference>
<keyword evidence="1 7" id="KW-0245">EGF-like domain</keyword>
<keyword evidence="5 7" id="KW-1015">Disulfide bond</keyword>
<comment type="caution">
    <text evidence="7">Lacks conserved residue(s) required for the propagation of feature annotation.</text>
</comment>
<dbReference type="GO" id="GO:0048589">
    <property type="term" value="P:developmental growth"/>
    <property type="evidence" value="ECO:0007669"/>
    <property type="project" value="UniProtKB-ARBA"/>
</dbReference>
<name>A0A814DS13_9BILA</name>
<keyword evidence="6" id="KW-0325">Glycoprotein</keyword>
<feature type="domain" description="EGF-like" evidence="8">
    <location>
        <begin position="335"/>
        <end position="373"/>
    </location>
</feature>
<evidence type="ECO:0000313" key="10">
    <source>
        <dbReference type="EMBL" id="CAF1359296.1"/>
    </source>
</evidence>
<evidence type="ECO:0000256" key="2">
    <source>
        <dbReference type="ARBA" id="ARBA00022729"/>
    </source>
</evidence>
<comment type="caution">
    <text evidence="9">The sequence shown here is derived from an EMBL/GenBank/DDBJ whole genome shotgun (WGS) entry which is preliminary data.</text>
</comment>
<feature type="domain" description="EGF-like" evidence="8">
    <location>
        <begin position="213"/>
        <end position="251"/>
    </location>
</feature>
<dbReference type="GO" id="GO:0005509">
    <property type="term" value="F:calcium ion binding"/>
    <property type="evidence" value="ECO:0007669"/>
    <property type="project" value="InterPro"/>
</dbReference>
<dbReference type="GO" id="GO:0045197">
    <property type="term" value="P:establishment or maintenance of epithelial cell apical/basal polarity"/>
    <property type="evidence" value="ECO:0007669"/>
    <property type="project" value="TreeGrafter"/>
</dbReference>
<feature type="disulfide bond" evidence="7">
    <location>
        <begin position="18"/>
        <end position="28"/>
    </location>
</feature>
<dbReference type="SMART" id="SM00179">
    <property type="entry name" value="EGF_CA"/>
    <property type="match status" value="4"/>
</dbReference>
<sequence length="481" mass="52510">MSSQYLQNVHSQHWSNPCEPNPCRAGKCELISKVNYTCHCVQYVHGHLCEKLNYEQKPCDSNPCYHQALCTNNAEQSYTCLCPPSYSGKHCRKNVGECNCLNGGSCQNTSSNGLSYRCQCPPLFTGSLCEHDLHNVTFCSHSPCQHNGTCILISAPNGICLCEPGYVGAYCEKRIPFCQDNPCRNNGTCIPSGVDGQCLCSPGYSGTVCERSLKTFCSSNPCRNGSTCIVINHTGDGFCLCSSDHAGPYCEYITPGACRKKCQNEGRCAVIDNKYGRCICPKDVTGSYCDAPLHPCAPNPCKNEGICVHETTSLNHYKCICTYGYSGENCTENLNRSFCSSNPCQNNGTCLESPTSGDGICRCDDGFGGAFCEETITCGNQPCAQYQVCLAETCVNVTGELYCLLHECEHGGTCDPETRICQCQEGFGGPRCELRSNFCTENPCMNNGTCIAATSKCMCEKKYMGKYCEDKRFLGKKSKKT</sequence>
<dbReference type="PANTHER" id="PTHR24049:SF22">
    <property type="entry name" value="DROSOPHILA CRUMBS HOMOLOG"/>
    <property type="match status" value="1"/>
</dbReference>
<reference evidence="9" key="1">
    <citation type="submission" date="2021-02" db="EMBL/GenBank/DDBJ databases">
        <authorList>
            <person name="Nowell W R."/>
        </authorList>
    </citation>
    <scope>NUCLEOTIDE SEQUENCE</scope>
</reference>
<dbReference type="Pfam" id="PF25024">
    <property type="entry name" value="EGF_TEN"/>
    <property type="match status" value="1"/>
</dbReference>
<keyword evidence="4" id="KW-0106">Calcium</keyword>
<evidence type="ECO:0000256" key="1">
    <source>
        <dbReference type="ARBA" id="ARBA00022536"/>
    </source>
</evidence>
<evidence type="ECO:0000256" key="6">
    <source>
        <dbReference type="ARBA" id="ARBA00023180"/>
    </source>
</evidence>
<feature type="domain" description="EGF-like" evidence="8">
    <location>
        <begin position="55"/>
        <end position="92"/>
    </location>
</feature>
<feature type="disulfide bond" evidence="7">
    <location>
        <begin position="423"/>
        <end position="432"/>
    </location>
</feature>
<feature type="domain" description="EGF-like" evidence="8">
    <location>
        <begin position="174"/>
        <end position="210"/>
    </location>
</feature>
<feature type="domain" description="EGF-like" evidence="8">
    <location>
        <begin position="435"/>
        <end position="469"/>
    </location>
</feature>
<evidence type="ECO:0000259" key="8">
    <source>
        <dbReference type="PROSITE" id="PS50026"/>
    </source>
</evidence>
<feature type="disulfide bond" evidence="7">
    <location>
        <begin position="459"/>
        <end position="468"/>
    </location>
</feature>
<feature type="domain" description="EGF-like" evidence="8">
    <location>
        <begin position="292"/>
        <end position="331"/>
    </location>
</feature>
<dbReference type="InterPro" id="IPR001881">
    <property type="entry name" value="EGF-like_Ca-bd_dom"/>
</dbReference>
<dbReference type="Pfam" id="PF00008">
    <property type="entry name" value="EGF"/>
    <property type="match status" value="1"/>
</dbReference>
<feature type="disulfide bond" evidence="7">
    <location>
        <begin position="120"/>
        <end position="129"/>
    </location>
</feature>
<dbReference type="Proteomes" id="UP000677228">
    <property type="component" value="Unassembled WGS sequence"/>
</dbReference>
<dbReference type="InterPro" id="IPR013032">
    <property type="entry name" value="EGF-like_CS"/>
</dbReference>
<keyword evidence="3" id="KW-0677">Repeat</keyword>
<evidence type="ECO:0000256" key="5">
    <source>
        <dbReference type="ARBA" id="ARBA00023157"/>
    </source>
</evidence>
<feature type="domain" description="EGF-like" evidence="8">
    <location>
        <begin position="135"/>
        <end position="172"/>
    </location>
</feature>
<feature type="domain" description="EGF-like" evidence="8">
    <location>
        <begin position="254"/>
        <end position="290"/>
    </location>
</feature>
<accession>A0A814DS13</accession>
<keyword evidence="2" id="KW-0732">Signal</keyword>
<dbReference type="Pfam" id="PF12661">
    <property type="entry name" value="hEGF"/>
    <property type="match status" value="2"/>
</dbReference>
<dbReference type="Gene3D" id="2.10.25.10">
    <property type="entry name" value="Laminin"/>
    <property type="match status" value="9"/>
</dbReference>
<feature type="disulfide bond" evidence="7">
    <location>
        <begin position="222"/>
        <end position="239"/>
    </location>
</feature>
<proteinExistence type="predicted"/>
<feature type="disulfide bond" evidence="7">
    <location>
        <begin position="363"/>
        <end position="372"/>
    </location>
</feature>
<dbReference type="InterPro" id="IPR013111">
    <property type="entry name" value="EGF_extracell"/>
</dbReference>
<feature type="disulfide bond" evidence="7">
    <location>
        <begin position="241"/>
        <end position="250"/>
    </location>
</feature>
<dbReference type="GO" id="GO:0007157">
    <property type="term" value="P:heterophilic cell-cell adhesion via plasma membrane cell adhesion molecules"/>
    <property type="evidence" value="ECO:0007669"/>
    <property type="project" value="TreeGrafter"/>
</dbReference>
<dbReference type="PANTHER" id="PTHR24049">
    <property type="entry name" value="CRUMBS FAMILY MEMBER"/>
    <property type="match status" value="1"/>
</dbReference>
<dbReference type="SUPFAM" id="SSF57196">
    <property type="entry name" value="EGF/Laminin"/>
    <property type="match status" value="8"/>
</dbReference>
<feature type="domain" description="EGF-like" evidence="8">
    <location>
        <begin position="399"/>
        <end position="433"/>
    </location>
</feature>
<dbReference type="Proteomes" id="UP000682733">
    <property type="component" value="Unassembled WGS sequence"/>
</dbReference>
<dbReference type="FunFam" id="2.10.25.10:FF:000508">
    <property type="entry name" value="Eyes shut homolog"/>
    <property type="match status" value="1"/>
</dbReference>
<dbReference type="PROSITE" id="PS00022">
    <property type="entry name" value="EGF_1"/>
    <property type="match status" value="11"/>
</dbReference>
<feature type="disulfide bond" evidence="7">
    <location>
        <begin position="258"/>
        <end position="268"/>
    </location>
</feature>
<evidence type="ECO:0000313" key="13">
    <source>
        <dbReference type="Proteomes" id="UP000663829"/>
    </source>
</evidence>
<gene>
    <name evidence="9" type="ORF">GPM918_LOCUS11576</name>
    <name evidence="10" type="ORF">OVA965_LOCUS31171</name>
    <name evidence="11" type="ORF">SRO942_LOCUS11574</name>
    <name evidence="12" type="ORF">TMI583_LOCUS31999</name>
</gene>
<dbReference type="InterPro" id="IPR051022">
    <property type="entry name" value="Notch_Cell-Fate_Det"/>
</dbReference>
<evidence type="ECO:0000256" key="3">
    <source>
        <dbReference type="ARBA" id="ARBA00022737"/>
    </source>
</evidence>
<feature type="disulfide bond" evidence="7">
    <location>
        <begin position="280"/>
        <end position="289"/>
    </location>
</feature>
<organism evidence="9 13">
    <name type="scientific">Didymodactylos carnosus</name>
    <dbReference type="NCBI Taxonomy" id="1234261"/>
    <lineage>
        <taxon>Eukaryota</taxon>
        <taxon>Metazoa</taxon>
        <taxon>Spiralia</taxon>
        <taxon>Gnathifera</taxon>
        <taxon>Rotifera</taxon>
        <taxon>Eurotatoria</taxon>
        <taxon>Bdelloidea</taxon>
        <taxon>Philodinida</taxon>
        <taxon>Philodinidae</taxon>
        <taxon>Didymodactylos</taxon>
    </lineage>
</organism>
<feature type="disulfide bond" evidence="7">
    <location>
        <begin position="344"/>
        <end position="361"/>
    </location>
</feature>
<dbReference type="Proteomes" id="UP000663829">
    <property type="component" value="Unassembled WGS sequence"/>
</dbReference>
<feature type="disulfide bond" evidence="7">
    <location>
        <begin position="40"/>
        <end position="49"/>
    </location>
</feature>
<dbReference type="OrthoDB" id="283575at2759"/>
<dbReference type="AlphaFoldDB" id="A0A814DS13"/>
<dbReference type="EMBL" id="CAJOBA010044857">
    <property type="protein sequence ID" value="CAF4169691.1"/>
    <property type="molecule type" value="Genomic_DNA"/>
</dbReference>
<dbReference type="PRINTS" id="PR00011">
    <property type="entry name" value="EGFLAMININ"/>
</dbReference>
<dbReference type="Pfam" id="PF07974">
    <property type="entry name" value="EGF_2"/>
    <property type="match status" value="1"/>
</dbReference>
<evidence type="ECO:0000256" key="7">
    <source>
        <dbReference type="PROSITE-ProRule" id="PRU00076"/>
    </source>
</evidence>
<dbReference type="EMBL" id="CAJNOQ010002420">
    <property type="protein sequence ID" value="CAF0957483.1"/>
    <property type="molecule type" value="Genomic_DNA"/>
</dbReference>
<feature type="domain" description="EGF-like" evidence="8">
    <location>
        <begin position="94"/>
        <end position="130"/>
    </location>
</feature>
<feature type="domain" description="EGF-like" evidence="8">
    <location>
        <begin position="14"/>
        <end position="50"/>
    </location>
</feature>
<evidence type="ECO:0000313" key="11">
    <source>
        <dbReference type="EMBL" id="CAF3732312.1"/>
    </source>
</evidence>
<protein>
    <recommendedName>
        <fullName evidence="8">EGF-like domain-containing protein</fullName>
    </recommendedName>
</protein>
<dbReference type="GO" id="GO:0032991">
    <property type="term" value="C:protein-containing complex"/>
    <property type="evidence" value="ECO:0007669"/>
    <property type="project" value="TreeGrafter"/>
</dbReference>